<dbReference type="AlphaFoldDB" id="A0A3M7QIZ3"/>
<proteinExistence type="predicted"/>
<accession>A0A3M7QIZ3</accession>
<reference evidence="1 2" key="1">
    <citation type="journal article" date="2018" name="Sci. Rep.">
        <title>Genomic signatures of local adaptation to the degree of environmental predictability in rotifers.</title>
        <authorList>
            <person name="Franch-Gras L."/>
            <person name="Hahn C."/>
            <person name="Garcia-Roger E.M."/>
            <person name="Carmona M.J."/>
            <person name="Serra M."/>
            <person name="Gomez A."/>
        </authorList>
    </citation>
    <scope>NUCLEOTIDE SEQUENCE [LARGE SCALE GENOMIC DNA]</scope>
    <source>
        <strain evidence="1">HYR1</strain>
    </source>
</reference>
<evidence type="ECO:0000313" key="1">
    <source>
        <dbReference type="EMBL" id="RNA11249.1"/>
    </source>
</evidence>
<gene>
    <name evidence="1" type="ORF">BpHYR1_008749</name>
</gene>
<dbReference type="EMBL" id="REGN01006005">
    <property type="protein sequence ID" value="RNA11249.1"/>
    <property type="molecule type" value="Genomic_DNA"/>
</dbReference>
<evidence type="ECO:0000313" key="2">
    <source>
        <dbReference type="Proteomes" id="UP000276133"/>
    </source>
</evidence>
<name>A0A3M7QIZ3_BRAPC</name>
<feature type="non-terminal residue" evidence="1">
    <location>
        <position position="146"/>
    </location>
</feature>
<organism evidence="1 2">
    <name type="scientific">Brachionus plicatilis</name>
    <name type="common">Marine rotifer</name>
    <name type="synonym">Brachionus muelleri</name>
    <dbReference type="NCBI Taxonomy" id="10195"/>
    <lineage>
        <taxon>Eukaryota</taxon>
        <taxon>Metazoa</taxon>
        <taxon>Spiralia</taxon>
        <taxon>Gnathifera</taxon>
        <taxon>Rotifera</taxon>
        <taxon>Eurotatoria</taxon>
        <taxon>Monogononta</taxon>
        <taxon>Pseudotrocha</taxon>
        <taxon>Ploima</taxon>
        <taxon>Brachionidae</taxon>
        <taxon>Brachionus</taxon>
    </lineage>
</organism>
<sequence>MLNSFTKLPIFFNEDKISQSNNLKIKNKKRVIMTYKIVQPMSAIKCLRISVFQPLYRQVQLHDLVQDVSNPNRHNLMESYKPSLESSPFFNSIRNEKGNILFKGYNSTRCDNYKLRRLVHKYGLILFCSMPNFNIEVETRVDCNPK</sequence>
<comment type="caution">
    <text evidence="1">The sequence shown here is derived from an EMBL/GenBank/DDBJ whole genome shotgun (WGS) entry which is preliminary data.</text>
</comment>
<protein>
    <submittedName>
        <fullName evidence="1">Uncharacterized protein</fullName>
    </submittedName>
</protein>
<keyword evidence="2" id="KW-1185">Reference proteome</keyword>
<dbReference type="Proteomes" id="UP000276133">
    <property type="component" value="Unassembled WGS sequence"/>
</dbReference>